<evidence type="ECO:0000313" key="2">
    <source>
        <dbReference type="Proteomes" id="UP001501295"/>
    </source>
</evidence>
<dbReference type="InterPro" id="IPR015105">
    <property type="entry name" value="NgoMIV"/>
</dbReference>
<dbReference type="Proteomes" id="UP001501295">
    <property type="component" value="Unassembled WGS sequence"/>
</dbReference>
<keyword evidence="1" id="KW-0540">Nuclease</keyword>
<dbReference type="RefSeq" id="WP_345377500.1">
    <property type="nucleotide sequence ID" value="NZ_BAABLM010000014.1"/>
</dbReference>
<sequence length="292" mass="31311">MTVSGTSAFAEARRQFHAGLLAGGVLGVNEKGVPSNADSSNRTSISYARAIADTLKVETVSERLAGQTSGGEFEQATANFLADTFPQLSMLRPGDWEIRKVSGRGAAAQASVFEQYAHLVDLDRAVKANPQLQAVLGNGYTIAPDIVISRGSVGDDFINRGGEIVDDTIGLHAPIRRRNNPDLRILHAVVSCKWTIRSDRAQNSRSEALNLIRNRKGRLPHIAVVTAEPLPSRIASVALGTGDIDCVYHFALPELLAAVDSEGHGDATESLHMMIEGKRLKDISDLPLDLAV</sequence>
<organism evidence="1 2">
    <name type="scientific">Frondihabitans cladoniiphilus</name>
    <dbReference type="NCBI Taxonomy" id="715785"/>
    <lineage>
        <taxon>Bacteria</taxon>
        <taxon>Bacillati</taxon>
        <taxon>Actinomycetota</taxon>
        <taxon>Actinomycetes</taxon>
        <taxon>Micrococcales</taxon>
        <taxon>Microbacteriaceae</taxon>
        <taxon>Frondihabitans</taxon>
    </lineage>
</organism>
<evidence type="ECO:0000313" key="1">
    <source>
        <dbReference type="EMBL" id="GAA4687339.1"/>
    </source>
</evidence>
<gene>
    <name evidence="1" type="ORF">GCM10025780_37790</name>
</gene>
<keyword evidence="1" id="KW-0255">Endonuclease</keyword>
<dbReference type="GO" id="GO:0004519">
    <property type="term" value="F:endonuclease activity"/>
    <property type="evidence" value="ECO:0007669"/>
    <property type="project" value="UniProtKB-KW"/>
</dbReference>
<dbReference type="InterPro" id="IPR037083">
    <property type="entry name" value="NgoMIV_sf"/>
</dbReference>
<keyword evidence="2" id="KW-1185">Reference proteome</keyword>
<dbReference type="EMBL" id="BAABLM010000014">
    <property type="protein sequence ID" value="GAA4687339.1"/>
    <property type="molecule type" value="Genomic_DNA"/>
</dbReference>
<protein>
    <submittedName>
        <fullName evidence="1">NgoMIV family type II restriction endonuclease</fullName>
    </submittedName>
</protein>
<name>A0ABP8WDF1_9MICO</name>
<dbReference type="SUPFAM" id="SSF52980">
    <property type="entry name" value="Restriction endonuclease-like"/>
    <property type="match status" value="1"/>
</dbReference>
<dbReference type="Pfam" id="PF09015">
    <property type="entry name" value="NgoMIV_restric"/>
    <property type="match status" value="1"/>
</dbReference>
<dbReference type="Gene3D" id="3.40.50.10010">
    <property type="entry name" value="Type-2 restriction enzyme NgoMIV"/>
    <property type="match status" value="1"/>
</dbReference>
<dbReference type="InterPro" id="IPR011335">
    <property type="entry name" value="Restrct_endonuc-II-like"/>
</dbReference>
<proteinExistence type="predicted"/>
<accession>A0ABP8WDF1</accession>
<reference evidence="2" key="1">
    <citation type="journal article" date="2019" name="Int. J. Syst. Evol. Microbiol.">
        <title>The Global Catalogue of Microorganisms (GCM) 10K type strain sequencing project: providing services to taxonomists for standard genome sequencing and annotation.</title>
        <authorList>
            <consortium name="The Broad Institute Genomics Platform"/>
            <consortium name="The Broad Institute Genome Sequencing Center for Infectious Disease"/>
            <person name="Wu L."/>
            <person name="Ma J."/>
        </authorList>
    </citation>
    <scope>NUCLEOTIDE SEQUENCE [LARGE SCALE GENOMIC DNA]</scope>
    <source>
        <strain evidence="2">JCM 18956</strain>
    </source>
</reference>
<dbReference type="CDD" id="cd22340">
    <property type="entry name" value="NgoMIV-like"/>
    <property type="match status" value="1"/>
</dbReference>
<keyword evidence="1" id="KW-0378">Hydrolase</keyword>
<comment type="caution">
    <text evidence="1">The sequence shown here is derived from an EMBL/GenBank/DDBJ whole genome shotgun (WGS) entry which is preliminary data.</text>
</comment>